<evidence type="ECO:0000313" key="2">
    <source>
        <dbReference type="EMBL" id="NER29256.1"/>
    </source>
</evidence>
<dbReference type="AlphaFoldDB" id="A0A6B3N6A9"/>
<organism evidence="2">
    <name type="scientific">Symploca sp. SIO1C4</name>
    <dbReference type="NCBI Taxonomy" id="2607765"/>
    <lineage>
        <taxon>Bacteria</taxon>
        <taxon>Bacillati</taxon>
        <taxon>Cyanobacteriota</taxon>
        <taxon>Cyanophyceae</taxon>
        <taxon>Coleofasciculales</taxon>
        <taxon>Coleofasciculaceae</taxon>
        <taxon>Symploca</taxon>
    </lineage>
</organism>
<feature type="region of interest" description="Disordered" evidence="1">
    <location>
        <begin position="445"/>
        <end position="523"/>
    </location>
</feature>
<evidence type="ECO:0008006" key="3">
    <source>
        <dbReference type="Google" id="ProtNLM"/>
    </source>
</evidence>
<comment type="caution">
    <text evidence="2">The sequence shown here is derived from an EMBL/GenBank/DDBJ whole genome shotgun (WGS) entry which is preliminary data.</text>
</comment>
<proteinExistence type="predicted"/>
<dbReference type="EMBL" id="JAAHFQ010000336">
    <property type="protein sequence ID" value="NER29256.1"/>
    <property type="molecule type" value="Genomic_DNA"/>
</dbReference>
<name>A0A6B3N6A9_9CYAN</name>
<gene>
    <name evidence="2" type="ORF">F6J89_16920</name>
</gene>
<feature type="non-terminal residue" evidence="2">
    <location>
        <position position="523"/>
    </location>
</feature>
<reference evidence="2" key="1">
    <citation type="submission" date="2019-11" db="EMBL/GenBank/DDBJ databases">
        <title>Genomic insights into an expanded diversity of filamentous marine cyanobacteria reveals the extraordinary biosynthetic potential of Moorea and Okeania.</title>
        <authorList>
            <person name="Ferreira Leao T."/>
            <person name="Wang M."/>
            <person name="Moss N."/>
            <person name="Da Silva R."/>
            <person name="Sanders J."/>
            <person name="Nurk S."/>
            <person name="Gurevich A."/>
            <person name="Humphrey G."/>
            <person name="Reher R."/>
            <person name="Zhu Q."/>
            <person name="Belda-Ferre P."/>
            <person name="Glukhov E."/>
            <person name="Rex R."/>
            <person name="Dorrestein P.C."/>
            <person name="Knight R."/>
            <person name="Pevzner P."/>
            <person name="Gerwick W.H."/>
            <person name="Gerwick L."/>
        </authorList>
    </citation>
    <scope>NUCLEOTIDE SEQUENCE</scope>
    <source>
        <strain evidence="2">SIO1C4</strain>
    </source>
</reference>
<evidence type="ECO:0000256" key="1">
    <source>
        <dbReference type="SAM" id="MobiDB-lite"/>
    </source>
</evidence>
<accession>A0A6B3N6A9</accession>
<sequence>MAKGDGVLGKNRRWATLRLLFSLLITAFLSWTLVGCQDRIEPDKLQASENEVRSPTRLAEQLLEVAPPPIIQKLSRSLDIYQPQVKLISPSTDEIVEDTAVKVEFQVQDLPNFQDPELGLSSHLEVILDNRLYTRVYDWEQPLILEDLEPGTHTVRVFASRPWYESFKNEGAYAQTTFHVFTKSADNYPDSTLPLLTYNSPVGSYGAQPILLDFYLTNAPLHLIATESPDDEIADWRIRVTINGESFVLDRWQSVYLKGFKPGKNWVQLEFIDELGNPVNNVFNNTVRLINYEANGKDALSRLVRGELTFERLRGIVEPNYQEESKTTPVPVAPPEAEEILTAEPEETLTPEAEEILTAEPEETLTPEAEEILTPELDLPVEEEKSPAESFIPSEPLVPSEESTKAEQSNSTEPLAEEKPESGNIFSRLFNRLRLLLLPSDAPAASPEVLEEVQVTPSEPSLVPETSDLTTEIAPEEELTIPREAPASVEEPTEPLEEATTKEATPLPESSELLAPESSTTPR</sequence>
<feature type="region of interest" description="Disordered" evidence="1">
    <location>
        <begin position="381"/>
        <end position="423"/>
    </location>
</feature>
<protein>
    <recommendedName>
        <fullName evidence="3">FHA domain containing protein</fullName>
    </recommendedName>
</protein>
<feature type="compositionally biased region" description="Low complexity" evidence="1">
    <location>
        <begin position="502"/>
        <end position="523"/>
    </location>
</feature>